<dbReference type="InterPro" id="IPR002110">
    <property type="entry name" value="Ankyrin_rpt"/>
</dbReference>
<dbReference type="PANTHER" id="PTHR24144:SF5">
    <property type="entry name" value="BTB DOMAIN-CONTAINING PROTEIN"/>
    <property type="match status" value="1"/>
</dbReference>
<dbReference type="PROSITE" id="PS50088">
    <property type="entry name" value="ANK_REPEAT"/>
    <property type="match status" value="2"/>
</dbReference>
<name>A9VD60_MONBE</name>
<protein>
    <recommendedName>
        <fullName evidence="3">Protein kinase domain-containing protein</fullName>
    </recommendedName>
</protein>
<dbReference type="eggNOG" id="KOG0583">
    <property type="taxonomic scope" value="Eukaryota"/>
</dbReference>
<dbReference type="InterPro" id="IPR036770">
    <property type="entry name" value="Ankyrin_rpt-contain_sf"/>
</dbReference>
<feature type="repeat" description="ANK" evidence="1">
    <location>
        <begin position="62"/>
        <end position="94"/>
    </location>
</feature>
<feature type="domain" description="Protein kinase" evidence="3">
    <location>
        <begin position="508"/>
        <end position="806"/>
    </location>
</feature>
<dbReference type="CDD" id="cd14014">
    <property type="entry name" value="STKc_PknB_like"/>
    <property type="match status" value="1"/>
</dbReference>
<dbReference type="KEGG" id="mbr:MONBRDRAFT_30155"/>
<accession>A9VD60</accession>
<dbReference type="eggNOG" id="KOG4177">
    <property type="taxonomic scope" value="Eukaryota"/>
</dbReference>
<dbReference type="GeneID" id="5895921"/>
<dbReference type="GO" id="GO:0004672">
    <property type="term" value="F:protein kinase activity"/>
    <property type="evidence" value="ECO:0007669"/>
    <property type="project" value="InterPro"/>
</dbReference>
<evidence type="ECO:0000313" key="5">
    <source>
        <dbReference type="Proteomes" id="UP000001357"/>
    </source>
</evidence>
<dbReference type="SUPFAM" id="SSF56399">
    <property type="entry name" value="ADP-ribosylation"/>
    <property type="match status" value="1"/>
</dbReference>
<keyword evidence="5" id="KW-1185">Reference proteome</keyword>
<dbReference type="SUPFAM" id="SSF48403">
    <property type="entry name" value="Ankyrin repeat"/>
    <property type="match status" value="1"/>
</dbReference>
<dbReference type="InterPro" id="IPR008271">
    <property type="entry name" value="Ser/Thr_kinase_AS"/>
</dbReference>
<reference evidence="4 5" key="1">
    <citation type="journal article" date="2008" name="Nature">
        <title>The genome of the choanoflagellate Monosiga brevicollis and the origin of metazoans.</title>
        <authorList>
            <consortium name="JGI Sequencing"/>
            <person name="King N."/>
            <person name="Westbrook M.J."/>
            <person name="Young S.L."/>
            <person name="Kuo A."/>
            <person name="Abedin M."/>
            <person name="Chapman J."/>
            <person name="Fairclough S."/>
            <person name="Hellsten U."/>
            <person name="Isogai Y."/>
            <person name="Letunic I."/>
            <person name="Marr M."/>
            <person name="Pincus D."/>
            <person name="Putnam N."/>
            <person name="Rokas A."/>
            <person name="Wright K.J."/>
            <person name="Zuzow R."/>
            <person name="Dirks W."/>
            <person name="Good M."/>
            <person name="Goodstein D."/>
            <person name="Lemons D."/>
            <person name="Li W."/>
            <person name="Lyons J.B."/>
            <person name="Morris A."/>
            <person name="Nichols S."/>
            <person name="Richter D.J."/>
            <person name="Salamov A."/>
            <person name="Bork P."/>
            <person name="Lim W.A."/>
            <person name="Manning G."/>
            <person name="Miller W.T."/>
            <person name="McGinnis W."/>
            <person name="Shapiro H."/>
            <person name="Tjian R."/>
            <person name="Grigoriev I.V."/>
            <person name="Rokhsar D."/>
        </authorList>
    </citation>
    <scope>NUCLEOTIDE SEQUENCE [LARGE SCALE GENOMIC DNA]</scope>
    <source>
        <strain evidence="5">MX1 / ATCC 50154</strain>
    </source>
</reference>
<dbReference type="RefSeq" id="XP_001750649.1">
    <property type="nucleotide sequence ID" value="XM_001750597.1"/>
</dbReference>
<sequence length="967" mass="107264">MDDVSTSHLLFRLMMYGRTPLHYACHTGRVMVVLMLLEHGVDAKAQNKVNTSLFPINLPLLGGRAPLHYACYNGHVKVVETLLEHGVDAEAKDERGETAFDAGRRRGHANRLEPVFAAHEARLAQLFAWLPPLPSPAPSLETTAAVVVSVEGWLRPLLPEQSTTHPLPHLDAFISGAIKRNSNLAAMVTKIQNTIDEAPPEFPALNWPAFKATITRALGVLDQAVQVPEALQGCLSQLDPNIDNLESVLEKMQSLTEQIELQPVYLELQNILAKCPAPATAPTTAFETPPTDFAAALGKLVMLHNVEPERQERLTSTNTNIKRRVLALIDALDVNGLEQLADWRAEHDYEHQDWYLAFVLHETQALLQQLHDMIDWQAKTLSVVTLCEEYASSITQSSADQVVSIHEEVAELQKKIQATTAFLAFVSDDMRAGIQANLDEEKERLSTLQQQLSKATQVDQLAALAELLHQHFPALLIFLHPEHSALGVHLRKVLGPDLPASLILEAMTEVDQVLTLSCLGQLELHYNQNHKVYKARAALPNRPEQEQDLAVKEYAFAQQHKQNQCRTFLRELRAMRQLEHPNIVPVFGALVGVHDGHPSAYLVQPWCTQGDLQQWLGKARHLATSTVVASLMTQLRMALAFMHSKGLVHRDVKLSNVMLDGDEDQPVVRLGDFDITKAAAEATMLPCTATASLGTTGYVAPELLFGMGRVGARPAQDAFSFGCVLYNTYMFPQTVPPARLPTDQLADQCTWDAGAGGAECSFPHLAAEMCNSTSELYKETRALLATDPKQRPILFSAGQRVQRPVTTQAVGPAIDVLRDAPELIPEVVELLQQLGADGREPSNIAVRRVERVQNPVLWERYSAKRWEMLHRITSQEHYDQLHTATSHQYATPGANGERMLIITRALLGRAYVHPSPPFGALAPPLLPDAPNNERFDSVIATPQRTFREVILFDNAQIYPELVVYYTA</sequence>
<dbReference type="PROSITE" id="PS50011">
    <property type="entry name" value="PROTEIN_KINASE_DOM"/>
    <property type="match status" value="1"/>
</dbReference>
<evidence type="ECO:0000256" key="2">
    <source>
        <dbReference type="SAM" id="Coils"/>
    </source>
</evidence>
<dbReference type="PROSITE" id="PS00108">
    <property type="entry name" value="PROTEIN_KINASE_ST"/>
    <property type="match status" value="1"/>
</dbReference>
<dbReference type="GO" id="GO:0005524">
    <property type="term" value="F:ATP binding"/>
    <property type="evidence" value="ECO:0007669"/>
    <property type="project" value="InterPro"/>
</dbReference>
<dbReference type="STRING" id="81824.A9VD60"/>
<feature type="coiled-coil region" evidence="2">
    <location>
        <begin position="431"/>
        <end position="458"/>
    </location>
</feature>
<dbReference type="PANTHER" id="PTHR24144">
    <property type="entry name" value="ANKYRIN REPEAT DOMAIN-CONTAINING PROTEIN 49"/>
    <property type="match status" value="1"/>
</dbReference>
<dbReference type="SMART" id="SM00248">
    <property type="entry name" value="ANK"/>
    <property type="match status" value="2"/>
</dbReference>
<dbReference type="InParanoid" id="A9VD60"/>
<dbReference type="Gene3D" id="1.25.40.20">
    <property type="entry name" value="Ankyrin repeat-containing domain"/>
    <property type="match status" value="1"/>
</dbReference>
<dbReference type="PROSITE" id="PS50297">
    <property type="entry name" value="ANK_REP_REGION"/>
    <property type="match status" value="2"/>
</dbReference>
<evidence type="ECO:0000259" key="3">
    <source>
        <dbReference type="PROSITE" id="PS50011"/>
    </source>
</evidence>
<keyword evidence="1" id="KW-0040">ANK repeat</keyword>
<organism evidence="4 5">
    <name type="scientific">Monosiga brevicollis</name>
    <name type="common">Choanoflagellate</name>
    <dbReference type="NCBI Taxonomy" id="81824"/>
    <lineage>
        <taxon>Eukaryota</taxon>
        <taxon>Choanoflagellata</taxon>
        <taxon>Craspedida</taxon>
        <taxon>Salpingoecidae</taxon>
        <taxon>Monosiga</taxon>
    </lineage>
</organism>
<evidence type="ECO:0000313" key="4">
    <source>
        <dbReference type="EMBL" id="EDQ84533.1"/>
    </source>
</evidence>
<dbReference type="Pfam" id="PF12796">
    <property type="entry name" value="Ank_2"/>
    <property type="match status" value="1"/>
</dbReference>
<gene>
    <name evidence="4" type="ORF">MONBRDRAFT_30155</name>
</gene>
<proteinExistence type="predicted"/>
<dbReference type="Gene3D" id="1.10.510.10">
    <property type="entry name" value="Transferase(Phosphotransferase) domain 1"/>
    <property type="match status" value="1"/>
</dbReference>
<dbReference type="SUPFAM" id="SSF56112">
    <property type="entry name" value="Protein kinase-like (PK-like)"/>
    <property type="match status" value="1"/>
</dbReference>
<evidence type="ECO:0000256" key="1">
    <source>
        <dbReference type="PROSITE-ProRule" id="PRU00023"/>
    </source>
</evidence>
<dbReference type="Proteomes" id="UP000001357">
    <property type="component" value="Unassembled WGS sequence"/>
</dbReference>
<dbReference type="EMBL" id="CH991585">
    <property type="protein sequence ID" value="EDQ84533.1"/>
    <property type="molecule type" value="Genomic_DNA"/>
</dbReference>
<keyword evidence="2" id="KW-0175">Coiled coil</keyword>
<dbReference type="InterPro" id="IPR000719">
    <property type="entry name" value="Prot_kinase_dom"/>
</dbReference>
<feature type="repeat" description="ANK" evidence="1">
    <location>
        <begin position="16"/>
        <end position="48"/>
    </location>
</feature>
<dbReference type="SMART" id="SM00220">
    <property type="entry name" value="S_TKc"/>
    <property type="match status" value="1"/>
</dbReference>
<dbReference type="PRINTS" id="PR01415">
    <property type="entry name" value="ANKYRIN"/>
</dbReference>
<dbReference type="AlphaFoldDB" id="A9VD60"/>
<dbReference type="InterPro" id="IPR011009">
    <property type="entry name" value="Kinase-like_dom_sf"/>
</dbReference>
<dbReference type="Gene3D" id="3.90.228.10">
    <property type="match status" value="1"/>
</dbReference>
<dbReference type="Pfam" id="PF00069">
    <property type="entry name" value="Pkinase"/>
    <property type="match status" value="1"/>
</dbReference>